<dbReference type="PANTHER" id="PTHR40621:SF6">
    <property type="entry name" value="AP-1-LIKE TRANSCRIPTION FACTOR YAP1-RELATED"/>
    <property type="match status" value="1"/>
</dbReference>
<name>A0A0D6EKX8_SPOSA</name>
<dbReference type="Proteomes" id="UP000243876">
    <property type="component" value="Unassembled WGS sequence"/>
</dbReference>
<sequence>FLDGPTKDPADVQTASVFGGGFGQPVGGEPSSPELTSDSASPSSSDGLNASVASNTGMPATRGRQSNASTDGQMNSHDKRKNGAQGPAAIKDRRASGGKNTIHSHPVGVDDDVARSASPEDGDHDAKGGTKGKTSERRRAQNRQAQRNFRERKEKHLKDLEDRVVTLEQKTTEQETENEALKQLLQHLQSENERLKVFESAFSFSYAKDVSDSSAMPTSSTFKPPTPPTVQDELDDVSAAFKFDTTNAYNLPSHPTSSLSSPSLFSSAPAFSLPPSSAGMPAFPAPRSGTSGVFSDSLFLNSLSGPVPAPAGGSPISPATATTSSISNLATPPGTTDLFFSYRDPLADMALPQPTLSTFADLDALLGPSAPSTSLAEDPLSAFIKSPSPALPAGLSPAPTVTADSTAATTPSPAATSKGAMCAMSARGEKYEFDVDGLCSEMKLKATCQEAARQALKSAMAEDAKASRQAYPTQL</sequence>
<evidence type="ECO:0000259" key="4">
    <source>
        <dbReference type="PROSITE" id="PS50217"/>
    </source>
</evidence>
<dbReference type="PROSITE" id="PS00036">
    <property type="entry name" value="BZIP_BASIC"/>
    <property type="match status" value="1"/>
</dbReference>
<dbReference type="Gene3D" id="1.20.5.170">
    <property type="match status" value="1"/>
</dbReference>
<accession>A0A0D6EKX8</accession>
<feature type="domain" description="BZIP" evidence="4">
    <location>
        <begin position="136"/>
        <end position="195"/>
    </location>
</feature>
<feature type="compositionally biased region" description="Basic and acidic residues" evidence="3">
    <location>
        <begin position="124"/>
        <end position="139"/>
    </location>
</feature>
<feature type="compositionally biased region" description="Low complexity" evidence="3">
    <location>
        <begin position="27"/>
        <end position="45"/>
    </location>
</feature>
<dbReference type="InterPro" id="IPR050936">
    <property type="entry name" value="AP-1-like"/>
</dbReference>
<keyword evidence="6" id="KW-1185">Reference proteome</keyword>
<feature type="region of interest" description="Disordered" evidence="3">
    <location>
        <begin position="393"/>
        <end position="417"/>
    </location>
</feature>
<dbReference type="InterPro" id="IPR004827">
    <property type="entry name" value="bZIP"/>
</dbReference>
<evidence type="ECO:0000256" key="2">
    <source>
        <dbReference type="ARBA" id="ARBA00023242"/>
    </source>
</evidence>
<dbReference type="EMBL" id="CENE01000008">
    <property type="protein sequence ID" value="CEQ40647.1"/>
    <property type="molecule type" value="Genomic_DNA"/>
</dbReference>
<organism evidence="5 6">
    <name type="scientific">Sporidiobolus salmonicolor</name>
    <name type="common">Yeast-like fungus</name>
    <name type="synonym">Sporobolomyces salmonicolor</name>
    <dbReference type="NCBI Taxonomy" id="5005"/>
    <lineage>
        <taxon>Eukaryota</taxon>
        <taxon>Fungi</taxon>
        <taxon>Dikarya</taxon>
        <taxon>Basidiomycota</taxon>
        <taxon>Pucciniomycotina</taxon>
        <taxon>Microbotryomycetes</taxon>
        <taxon>Sporidiobolales</taxon>
        <taxon>Sporidiobolaceae</taxon>
        <taxon>Sporobolomyces</taxon>
    </lineage>
</organism>
<dbReference type="OrthoDB" id="2593073at2759"/>
<dbReference type="GO" id="GO:0090575">
    <property type="term" value="C:RNA polymerase II transcription regulator complex"/>
    <property type="evidence" value="ECO:0007669"/>
    <property type="project" value="TreeGrafter"/>
</dbReference>
<protein>
    <submittedName>
        <fullName evidence="5">SPOSA6832_02289-mRNA-1:cds</fullName>
    </submittedName>
</protein>
<evidence type="ECO:0000256" key="3">
    <source>
        <dbReference type="SAM" id="MobiDB-lite"/>
    </source>
</evidence>
<feature type="region of interest" description="Disordered" evidence="3">
    <location>
        <begin position="1"/>
        <end position="158"/>
    </location>
</feature>
<feature type="compositionally biased region" description="Basic and acidic residues" evidence="3">
    <location>
        <begin position="1"/>
        <end position="10"/>
    </location>
</feature>
<dbReference type="CDD" id="cd14688">
    <property type="entry name" value="bZIP_YAP"/>
    <property type="match status" value="1"/>
</dbReference>
<dbReference type="AlphaFoldDB" id="A0A0D6EKX8"/>
<dbReference type="SMART" id="SM00338">
    <property type="entry name" value="BRLZ"/>
    <property type="match status" value="1"/>
</dbReference>
<proteinExistence type="predicted"/>
<feature type="compositionally biased region" description="Basic and acidic residues" evidence="3">
    <location>
        <begin position="148"/>
        <end position="158"/>
    </location>
</feature>
<feature type="compositionally biased region" description="Low complexity" evidence="3">
    <location>
        <begin position="310"/>
        <end position="327"/>
    </location>
</feature>
<reference evidence="6" key="1">
    <citation type="submission" date="2015-02" db="EMBL/GenBank/DDBJ databases">
        <authorList>
            <person name="Gon?alves P."/>
        </authorList>
    </citation>
    <scope>NUCLEOTIDE SEQUENCE [LARGE SCALE GENOMIC DNA]</scope>
</reference>
<feature type="compositionally biased region" description="Polar residues" evidence="3">
    <location>
        <begin position="46"/>
        <end position="75"/>
    </location>
</feature>
<dbReference type="PANTHER" id="PTHR40621">
    <property type="entry name" value="TRANSCRIPTION FACTOR KAPC-RELATED"/>
    <property type="match status" value="1"/>
</dbReference>
<feature type="region of interest" description="Disordered" evidence="3">
    <location>
        <begin position="310"/>
        <end position="329"/>
    </location>
</feature>
<dbReference type="PROSITE" id="PS50217">
    <property type="entry name" value="BZIP"/>
    <property type="match status" value="1"/>
</dbReference>
<dbReference type="SUPFAM" id="SSF57959">
    <property type="entry name" value="Leucine zipper domain"/>
    <property type="match status" value="1"/>
</dbReference>
<evidence type="ECO:0000256" key="1">
    <source>
        <dbReference type="ARBA" id="ARBA00004123"/>
    </source>
</evidence>
<keyword evidence="2" id="KW-0539">Nucleus</keyword>
<dbReference type="GO" id="GO:0001228">
    <property type="term" value="F:DNA-binding transcription activator activity, RNA polymerase II-specific"/>
    <property type="evidence" value="ECO:0007669"/>
    <property type="project" value="TreeGrafter"/>
</dbReference>
<dbReference type="InterPro" id="IPR046347">
    <property type="entry name" value="bZIP_sf"/>
</dbReference>
<evidence type="ECO:0000313" key="5">
    <source>
        <dbReference type="EMBL" id="CEQ40647.1"/>
    </source>
</evidence>
<dbReference type="GO" id="GO:0000976">
    <property type="term" value="F:transcription cis-regulatory region binding"/>
    <property type="evidence" value="ECO:0007669"/>
    <property type="project" value="InterPro"/>
</dbReference>
<gene>
    <name evidence="5" type="primary">SPOSA6832_02289</name>
</gene>
<comment type="subcellular location">
    <subcellularLocation>
        <location evidence="1">Nucleus</location>
    </subcellularLocation>
</comment>
<feature type="non-terminal residue" evidence="5">
    <location>
        <position position="1"/>
    </location>
</feature>
<evidence type="ECO:0000313" key="6">
    <source>
        <dbReference type="Proteomes" id="UP000243876"/>
    </source>
</evidence>
<dbReference type="Pfam" id="PF00170">
    <property type="entry name" value="bZIP_1"/>
    <property type="match status" value="1"/>
</dbReference>